<dbReference type="AlphaFoldDB" id="A0A6J7CLE0"/>
<name>A0A6J7CLE0_9ZZZZ</name>
<evidence type="ECO:0000256" key="4">
    <source>
        <dbReference type="ARBA" id="ARBA00022571"/>
    </source>
</evidence>
<dbReference type="InterPro" id="IPR036264">
    <property type="entry name" value="Bact_exopeptidase_dim_dom"/>
</dbReference>
<dbReference type="SUPFAM" id="SSF55031">
    <property type="entry name" value="Bacterial exopeptidase dimerisation domain"/>
    <property type="match status" value="1"/>
</dbReference>
<gene>
    <name evidence="10" type="ORF">UFOPK3376_00167</name>
</gene>
<dbReference type="CDD" id="cd03894">
    <property type="entry name" value="M20_ArgE"/>
    <property type="match status" value="1"/>
</dbReference>
<evidence type="ECO:0000259" key="9">
    <source>
        <dbReference type="Pfam" id="PF07687"/>
    </source>
</evidence>
<dbReference type="InterPro" id="IPR010169">
    <property type="entry name" value="AcOrn-deacetyl"/>
</dbReference>
<evidence type="ECO:0000256" key="7">
    <source>
        <dbReference type="ARBA" id="ARBA00022801"/>
    </source>
</evidence>
<keyword evidence="8" id="KW-0862">Zinc</keyword>
<dbReference type="EMBL" id="CAFBLP010000002">
    <property type="protein sequence ID" value="CAB4859322.1"/>
    <property type="molecule type" value="Genomic_DNA"/>
</dbReference>
<dbReference type="PROSITE" id="PS00759">
    <property type="entry name" value="ARGE_DAPE_CPG2_2"/>
    <property type="match status" value="1"/>
</dbReference>
<dbReference type="Gene3D" id="3.30.70.360">
    <property type="match status" value="1"/>
</dbReference>
<reference evidence="10" key="1">
    <citation type="submission" date="2020-05" db="EMBL/GenBank/DDBJ databases">
        <authorList>
            <person name="Chiriac C."/>
            <person name="Salcher M."/>
            <person name="Ghai R."/>
            <person name="Kavagutti S V."/>
        </authorList>
    </citation>
    <scope>NUCLEOTIDE SEQUENCE</scope>
</reference>
<evidence type="ECO:0000256" key="1">
    <source>
        <dbReference type="ARBA" id="ARBA00001947"/>
    </source>
</evidence>
<dbReference type="InterPro" id="IPR050072">
    <property type="entry name" value="Peptidase_M20A"/>
</dbReference>
<dbReference type="GO" id="GO:0008777">
    <property type="term" value="F:acetylornithine deacetylase activity"/>
    <property type="evidence" value="ECO:0007669"/>
    <property type="project" value="TreeGrafter"/>
</dbReference>
<evidence type="ECO:0000256" key="2">
    <source>
        <dbReference type="ARBA" id="ARBA00005691"/>
    </source>
</evidence>
<feature type="domain" description="Peptidase M20 dimerisation" evidence="9">
    <location>
        <begin position="181"/>
        <end position="288"/>
    </location>
</feature>
<dbReference type="GO" id="GO:0046872">
    <property type="term" value="F:metal ion binding"/>
    <property type="evidence" value="ECO:0007669"/>
    <property type="project" value="UniProtKB-KW"/>
</dbReference>
<dbReference type="Pfam" id="PF01546">
    <property type="entry name" value="Peptidase_M20"/>
    <property type="match status" value="1"/>
</dbReference>
<evidence type="ECO:0000256" key="6">
    <source>
        <dbReference type="ARBA" id="ARBA00022723"/>
    </source>
</evidence>
<sequence length="394" mass="41492">MIQRPEVGERVVQLLGHMVAMPTESTTPNRSLIEWAADHLQAFGATTSIIDGPEGRANLLATLGPNTGGGLLLSGHTDVVPAGGGWRTDPYSLTVSGDHMVGRGTADMKGFIACVLAVIEYLDPAGLERPVHLALSYDEEIGCVGVRGLLDRLHASGLDAHVRPDLVVIGEPTMMRPRHSHLGKVAYRVSFTAHAGHSSLSPFLPSAISAAVRMAAALEATAAPHALSAYRDDTGEANAEVTVNVGSISGGTALNVLAEHCVVSFELRHSATHDPDELLRPLWHAVDTERDALQAVGGGIDITEIARYPALATDRTNPWVRMVERAADRGVSTPLGFGTEGGLFARTLQAPVVVCGPGDIGVAHKPDEYVSTEQLHACVAFVDRLITDACTGTA</sequence>
<comment type="cofactor">
    <cofactor evidence="1">
        <name>Zn(2+)</name>
        <dbReference type="ChEBI" id="CHEBI:29105"/>
    </cofactor>
</comment>
<protein>
    <submittedName>
        <fullName evidence="10">Unannotated protein</fullName>
    </submittedName>
</protein>
<evidence type="ECO:0000256" key="3">
    <source>
        <dbReference type="ARBA" id="ARBA00022490"/>
    </source>
</evidence>
<keyword evidence="4" id="KW-0055">Arginine biosynthesis</keyword>
<dbReference type="PROSITE" id="PS00758">
    <property type="entry name" value="ARGE_DAPE_CPG2_1"/>
    <property type="match status" value="1"/>
</dbReference>
<dbReference type="NCBIfam" id="TIGR01892">
    <property type="entry name" value="AcOrn-deacetyl"/>
    <property type="match status" value="1"/>
</dbReference>
<dbReference type="GO" id="GO:0006526">
    <property type="term" value="P:L-arginine biosynthetic process"/>
    <property type="evidence" value="ECO:0007669"/>
    <property type="project" value="UniProtKB-KW"/>
</dbReference>
<dbReference type="InterPro" id="IPR011650">
    <property type="entry name" value="Peptidase_M20_dimer"/>
</dbReference>
<dbReference type="Gene3D" id="3.40.630.10">
    <property type="entry name" value="Zn peptidases"/>
    <property type="match status" value="1"/>
</dbReference>
<evidence type="ECO:0000313" key="10">
    <source>
        <dbReference type="EMBL" id="CAB4859322.1"/>
    </source>
</evidence>
<keyword evidence="7" id="KW-0378">Hydrolase</keyword>
<organism evidence="10">
    <name type="scientific">freshwater metagenome</name>
    <dbReference type="NCBI Taxonomy" id="449393"/>
    <lineage>
        <taxon>unclassified sequences</taxon>
        <taxon>metagenomes</taxon>
        <taxon>ecological metagenomes</taxon>
    </lineage>
</organism>
<dbReference type="PANTHER" id="PTHR43808:SF31">
    <property type="entry name" value="N-ACETYL-L-CITRULLINE DEACETYLASE"/>
    <property type="match status" value="1"/>
</dbReference>
<dbReference type="InterPro" id="IPR001261">
    <property type="entry name" value="ArgE/DapE_CS"/>
</dbReference>
<comment type="similarity">
    <text evidence="2">Belongs to the peptidase M20A family. ArgE subfamily.</text>
</comment>
<dbReference type="PANTHER" id="PTHR43808">
    <property type="entry name" value="ACETYLORNITHINE DEACETYLASE"/>
    <property type="match status" value="1"/>
</dbReference>
<keyword evidence="6" id="KW-0479">Metal-binding</keyword>
<dbReference type="SUPFAM" id="SSF53187">
    <property type="entry name" value="Zn-dependent exopeptidases"/>
    <property type="match status" value="1"/>
</dbReference>
<keyword evidence="5" id="KW-0028">Amino-acid biosynthesis</keyword>
<dbReference type="Pfam" id="PF07687">
    <property type="entry name" value="M20_dimer"/>
    <property type="match status" value="1"/>
</dbReference>
<evidence type="ECO:0000256" key="5">
    <source>
        <dbReference type="ARBA" id="ARBA00022605"/>
    </source>
</evidence>
<proteinExistence type="inferred from homology"/>
<accession>A0A6J7CLE0</accession>
<keyword evidence="3" id="KW-0963">Cytoplasm</keyword>
<evidence type="ECO:0000256" key="8">
    <source>
        <dbReference type="ARBA" id="ARBA00022833"/>
    </source>
</evidence>
<dbReference type="InterPro" id="IPR002933">
    <property type="entry name" value="Peptidase_M20"/>
</dbReference>